<dbReference type="GO" id="GO:0005886">
    <property type="term" value="C:plasma membrane"/>
    <property type="evidence" value="ECO:0007669"/>
    <property type="project" value="UniProtKB-SubCell"/>
</dbReference>
<evidence type="ECO:0000259" key="8">
    <source>
        <dbReference type="PROSITE" id="PS50928"/>
    </source>
</evidence>
<dbReference type="PANTHER" id="PTHR43227:SF3">
    <property type="entry name" value="BINDING-PROTEIN-DEPENDENT TRANSPORT SYSTEMS INNER MEMBRANE COMPONENT"/>
    <property type="match status" value="1"/>
</dbReference>
<dbReference type="PANTHER" id="PTHR43227">
    <property type="entry name" value="BLL4140 PROTEIN"/>
    <property type="match status" value="1"/>
</dbReference>
<dbReference type="Proteomes" id="UP001431532">
    <property type="component" value="Unassembled WGS sequence"/>
</dbReference>
<evidence type="ECO:0000256" key="6">
    <source>
        <dbReference type="ARBA" id="ARBA00023136"/>
    </source>
</evidence>
<dbReference type="InterPro" id="IPR000175">
    <property type="entry name" value="Na/ntran_symport"/>
</dbReference>
<evidence type="ECO:0000256" key="1">
    <source>
        <dbReference type="ARBA" id="ARBA00004651"/>
    </source>
</evidence>
<name>A0AAW6U655_9MOLU</name>
<reference evidence="9" key="1">
    <citation type="submission" date="2023-05" db="EMBL/GenBank/DDBJ databases">
        <title>Mariniplasma microaerophilum sp. nov., a novel anaerobic mollicute isolated from terrestrial mud volcano, Taman Peninsula, Russia.</title>
        <authorList>
            <person name="Khomyakova M.A."/>
            <person name="Merkel A.Y."/>
            <person name="Slobodkin A.I."/>
        </authorList>
    </citation>
    <scope>NUCLEOTIDE SEQUENCE</scope>
    <source>
        <strain evidence="9">M4Ah</strain>
    </source>
</reference>
<keyword evidence="3" id="KW-1003">Cell membrane</keyword>
<dbReference type="RefSeq" id="WP_282838700.1">
    <property type="nucleotide sequence ID" value="NZ_JASCXW010000003.1"/>
</dbReference>
<protein>
    <submittedName>
        <fullName evidence="9">Sugar ABC transporter permease</fullName>
    </submittedName>
</protein>
<feature type="transmembrane region" description="Helical" evidence="7">
    <location>
        <begin position="87"/>
        <end position="105"/>
    </location>
</feature>
<evidence type="ECO:0000256" key="7">
    <source>
        <dbReference type="RuleBase" id="RU363032"/>
    </source>
</evidence>
<keyword evidence="6 7" id="KW-0472">Membrane</keyword>
<feature type="transmembrane region" description="Helical" evidence="7">
    <location>
        <begin position="15"/>
        <end position="34"/>
    </location>
</feature>
<evidence type="ECO:0000313" key="9">
    <source>
        <dbReference type="EMBL" id="MDI6452285.1"/>
    </source>
</evidence>
<keyword evidence="2 7" id="KW-0813">Transport</keyword>
<dbReference type="SUPFAM" id="SSF161098">
    <property type="entry name" value="MetI-like"/>
    <property type="match status" value="1"/>
</dbReference>
<comment type="similarity">
    <text evidence="7">Belongs to the binding-protein-dependent transport system permease family.</text>
</comment>
<dbReference type="CDD" id="cd06261">
    <property type="entry name" value="TM_PBP2"/>
    <property type="match status" value="1"/>
</dbReference>
<proteinExistence type="inferred from homology"/>
<dbReference type="InterPro" id="IPR050809">
    <property type="entry name" value="UgpAE/MalFG_permease"/>
</dbReference>
<comment type="subcellular location">
    <subcellularLocation>
        <location evidence="1 7">Cell membrane</location>
        <topology evidence="1 7">Multi-pass membrane protein</topology>
    </subcellularLocation>
</comment>
<evidence type="ECO:0000256" key="5">
    <source>
        <dbReference type="ARBA" id="ARBA00022989"/>
    </source>
</evidence>
<keyword evidence="5 7" id="KW-1133">Transmembrane helix</keyword>
<dbReference type="Pfam" id="PF00528">
    <property type="entry name" value="BPD_transp_1"/>
    <property type="match status" value="1"/>
</dbReference>
<gene>
    <name evidence="9" type="ORF">QJ521_01805</name>
</gene>
<dbReference type="EMBL" id="JASCXW010000003">
    <property type="protein sequence ID" value="MDI6452285.1"/>
    <property type="molecule type" value="Genomic_DNA"/>
</dbReference>
<dbReference type="InterPro" id="IPR035906">
    <property type="entry name" value="MetI-like_sf"/>
</dbReference>
<dbReference type="InterPro" id="IPR000515">
    <property type="entry name" value="MetI-like"/>
</dbReference>
<feature type="transmembrane region" description="Helical" evidence="7">
    <location>
        <begin position="212"/>
        <end position="239"/>
    </location>
</feature>
<dbReference type="PROSITE" id="PS50928">
    <property type="entry name" value="ABC_TM1"/>
    <property type="match status" value="1"/>
</dbReference>
<sequence length="296" mass="33430">MKKKHKISRRLRENLIGYSFIGIWIVGFFVFMFYPFMSSIIYSMSVVSILGSGIDLEFVWFENFRNIFRIEEGFAFIEALIDFLKEIIFQVPIIIVFSVLIAVLLNQPIKGRGVFRSIFFLPVIISSGPVINELVTQGAGGANIFESYGFISIIENTLNPSLAAPIISVFSEIIIIFWFSGVQILIFLAGLQKVDRQIYEAASIDGAGPWESFWKITLPSLSSLVFVNVIYTIVLLSTFSENPVILRIKANMFNINTGYGMASAMAWVYFIIVMLMIGLVALIFIPKNPKVRGRNR</sequence>
<dbReference type="Gene3D" id="1.10.3720.10">
    <property type="entry name" value="MetI-like"/>
    <property type="match status" value="1"/>
</dbReference>
<evidence type="ECO:0000256" key="3">
    <source>
        <dbReference type="ARBA" id="ARBA00022475"/>
    </source>
</evidence>
<evidence type="ECO:0000256" key="2">
    <source>
        <dbReference type="ARBA" id="ARBA00022448"/>
    </source>
</evidence>
<evidence type="ECO:0000313" key="10">
    <source>
        <dbReference type="Proteomes" id="UP001431532"/>
    </source>
</evidence>
<feature type="domain" description="ABC transmembrane type-1" evidence="8">
    <location>
        <begin position="80"/>
        <end position="280"/>
    </location>
</feature>
<comment type="caution">
    <text evidence="9">The sequence shown here is derived from an EMBL/GenBank/DDBJ whole genome shotgun (WGS) entry which is preliminary data.</text>
</comment>
<keyword evidence="10" id="KW-1185">Reference proteome</keyword>
<evidence type="ECO:0000256" key="4">
    <source>
        <dbReference type="ARBA" id="ARBA00022692"/>
    </source>
</evidence>
<dbReference type="GO" id="GO:0055085">
    <property type="term" value="P:transmembrane transport"/>
    <property type="evidence" value="ECO:0007669"/>
    <property type="project" value="InterPro"/>
</dbReference>
<dbReference type="AlphaFoldDB" id="A0AAW6U655"/>
<feature type="transmembrane region" description="Helical" evidence="7">
    <location>
        <begin position="166"/>
        <end position="191"/>
    </location>
</feature>
<dbReference type="PROSITE" id="PS50267">
    <property type="entry name" value="NA_NEUROTRAN_SYMP_3"/>
    <property type="match status" value="1"/>
</dbReference>
<organism evidence="9 10">
    <name type="scientific">Peloplasma aerotolerans</name>
    <dbReference type="NCBI Taxonomy" id="3044389"/>
    <lineage>
        <taxon>Bacteria</taxon>
        <taxon>Bacillati</taxon>
        <taxon>Mycoplasmatota</taxon>
        <taxon>Mollicutes</taxon>
        <taxon>Acholeplasmatales</taxon>
        <taxon>Acholeplasmataceae</taxon>
        <taxon>Peloplasma</taxon>
    </lineage>
</organism>
<accession>A0AAW6U655</accession>
<feature type="transmembrane region" description="Helical" evidence="7">
    <location>
        <begin position="259"/>
        <end position="285"/>
    </location>
</feature>
<keyword evidence="4 7" id="KW-0812">Transmembrane</keyword>